<dbReference type="Proteomes" id="UP000077752">
    <property type="component" value="Unassembled WGS sequence"/>
</dbReference>
<dbReference type="Pfam" id="PF00293">
    <property type="entry name" value="NUDIX"/>
    <property type="match status" value="1"/>
</dbReference>
<dbReference type="PROSITE" id="PS51462">
    <property type="entry name" value="NUDIX"/>
    <property type="match status" value="1"/>
</dbReference>
<proteinExistence type="predicted"/>
<evidence type="ECO:0000259" key="1">
    <source>
        <dbReference type="PROSITE" id="PS51462"/>
    </source>
</evidence>
<evidence type="ECO:0000313" key="2">
    <source>
        <dbReference type="EMBL" id="OAI94420.1"/>
    </source>
</evidence>
<evidence type="ECO:0000313" key="3">
    <source>
        <dbReference type="Proteomes" id="UP000077752"/>
    </source>
</evidence>
<dbReference type="Gene3D" id="3.90.79.10">
    <property type="entry name" value="Nucleoside Triphosphate Pyrophosphohydrolase"/>
    <property type="match status" value="1"/>
</dbReference>
<comment type="caution">
    <text evidence="2">The sequence shown here is derived from an EMBL/GenBank/DDBJ whole genome shotgun (WGS) entry which is preliminary data.</text>
</comment>
<reference evidence="2 3" key="1">
    <citation type="submission" date="2016-03" db="EMBL/GenBank/DDBJ databases">
        <title>Draft Genome Assembly of Pseudomonas putida strain CBF10-2.</title>
        <authorList>
            <person name="Iyer R.S."/>
            <person name="Damania A."/>
        </authorList>
    </citation>
    <scope>NUCLEOTIDE SEQUENCE [LARGE SCALE GENOMIC DNA]</scope>
    <source>
        <strain evidence="2 3">CBF10-2</strain>
    </source>
</reference>
<accession>A0A177SVR6</accession>
<organism evidence="2 3">
    <name type="scientific">Pseudomonas putida</name>
    <name type="common">Arthrobacter siderocapsulatus</name>
    <dbReference type="NCBI Taxonomy" id="303"/>
    <lineage>
        <taxon>Bacteria</taxon>
        <taxon>Pseudomonadati</taxon>
        <taxon>Pseudomonadota</taxon>
        <taxon>Gammaproteobacteria</taxon>
        <taxon>Pseudomonadales</taxon>
        <taxon>Pseudomonadaceae</taxon>
        <taxon>Pseudomonas</taxon>
    </lineage>
</organism>
<dbReference type="AlphaFoldDB" id="A0A177SVR6"/>
<dbReference type="EMBL" id="LUCV01000006">
    <property type="protein sequence ID" value="OAI94420.1"/>
    <property type="molecule type" value="Genomic_DNA"/>
</dbReference>
<sequence>MKYCSACGKPVTQRIPEGDSRLRYVCDHCQAIHYQNPNIVAGVLPNHGSRVLLCRRAIEPRKGYWTLPAGFMENGETMEQAARRETVEEACARLGELTLYHLYDLPHINQVHVFFRGELADLDFDIGVESLEVRLFEEHEIPWDELAFRTVRVTLECYYRDREKQHYPVRNHSLPPSFAPPTTLES</sequence>
<gene>
    <name evidence="2" type="ORF">AYO28_09245</name>
</gene>
<dbReference type="CDD" id="cd04511">
    <property type="entry name" value="NUDIX_Hydrolase"/>
    <property type="match status" value="1"/>
</dbReference>
<dbReference type="PANTHER" id="PTHR43222">
    <property type="entry name" value="NUDIX HYDROLASE 23"/>
    <property type="match status" value="1"/>
</dbReference>
<protein>
    <submittedName>
        <fullName evidence="2">ADP-ribose pyrophosphatase</fullName>
    </submittedName>
</protein>
<dbReference type="InterPro" id="IPR000086">
    <property type="entry name" value="NUDIX_hydrolase_dom"/>
</dbReference>
<feature type="domain" description="Nudix hydrolase" evidence="1">
    <location>
        <begin position="34"/>
        <end position="159"/>
    </location>
</feature>
<dbReference type="SUPFAM" id="SSF55811">
    <property type="entry name" value="Nudix"/>
    <property type="match status" value="1"/>
</dbReference>
<dbReference type="PANTHER" id="PTHR43222:SF2">
    <property type="entry name" value="NUDIX HYDROLASE 23, CHLOROPLASTIC"/>
    <property type="match status" value="1"/>
</dbReference>
<name>A0A177SVR6_PSEPU</name>
<dbReference type="Gene3D" id="2.20.70.10">
    <property type="match status" value="1"/>
</dbReference>
<dbReference type="InterPro" id="IPR015797">
    <property type="entry name" value="NUDIX_hydrolase-like_dom_sf"/>
</dbReference>
<dbReference type="InterPro" id="IPR029401">
    <property type="entry name" value="Nudix_N"/>
</dbReference>
<dbReference type="RefSeq" id="WP_064301705.1">
    <property type="nucleotide sequence ID" value="NZ_LUCV01000006.1"/>
</dbReference>
<dbReference type="GO" id="GO:0003824">
    <property type="term" value="F:catalytic activity"/>
    <property type="evidence" value="ECO:0007669"/>
    <property type="project" value="UniProtKB-ARBA"/>
</dbReference>
<dbReference type="Pfam" id="PF14803">
    <property type="entry name" value="Zn_ribbon_Nudix"/>
    <property type="match status" value="1"/>
</dbReference>